<keyword evidence="1" id="KW-0378">Hydrolase</keyword>
<gene>
    <name evidence="3" type="primary">POLX_2012</name>
    <name evidence="4" type="synonym">POLX_932</name>
    <name evidence="3" type="ORF">AVEN_22005_1</name>
    <name evidence="4" type="ORF">AVEN_58096_1</name>
</gene>
<dbReference type="GO" id="GO:0003676">
    <property type="term" value="F:nucleic acid binding"/>
    <property type="evidence" value="ECO:0007669"/>
    <property type="project" value="InterPro"/>
</dbReference>
<dbReference type="OrthoDB" id="1737240at2759"/>
<evidence type="ECO:0000313" key="4">
    <source>
        <dbReference type="EMBL" id="GBM89800.1"/>
    </source>
</evidence>
<dbReference type="InterPro" id="IPR025724">
    <property type="entry name" value="GAG-pre-integrase_dom"/>
</dbReference>
<dbReference type="Pfam" id="PF13976">
    <property type="entry name" value="gag_pre-integrs"/>
    <property type="match status" value="1"/>
</dbReference>
<dbReference type="Pfam" id="PF22936">
    <property type="entry name" value="Pol_BBD"/>
    <property type="match status" value="1"/>
</dbReference>
<feature type="domain" description="Integrase catalytic" evidence="2">
    <location>
        <begin position="177"/>
        <end position="341"/>
    </location>
</feature>
<evidence type="ECO:0000313" key="5">
    <source>
        <dbReference type="Proteomes" id="UP000499080"/>
    </source>
</evidence>
<dbReference type="PANTHER" id="PTHR42648:SF24">
    <property type="entry name" value="INTEGRASE CATALYTIC DOMAIN-CONTAINING PROTEIN"/>
    <property type="match status" value="1"/>
</dbReference>
<keyword evidence="1" id="KW-0645">Protease</keyword>
<dbReference type="InterPro" id="IPR012337">
    <property type="entry name" value="RNaseH-like_sf"/>
</dbReference>
<dbReference type="InterPro" id="IPR001584">
    <property type="entry name" value="Integrase_cat-core"/>
</dbReference>
<dbReference type="InterPro" id="IPR057670">
    <property type="entry name" value="SH3_retrovirus"/>
</dbReference>
<dbReference type="PROSITE" id="PS50994">
    <property type="entry name" value="INTEGRASE"/>
    <property type="match status" value="1"/>
</dbReference>
<dbReference type="SUPFAM" id="SSF53098">
    <property type="entry name" value="Ribonuclease H-like"/>
    <property type="match status" value="1"/>
</dbReference>
<dbReference type="InterPro" id="IPR039537">
    <property type="entry name" value="Retrotran_Ty1/copia-like"/>
</dbReference>
<dbReference type="CDD" id="cd09272">
    <property type="entry name" value="RNase_HI_RT_Ty1"/>
    <property type="match status" value="1"/>
</dbReference>
<dbReference type="Pfam" id="PF00665">
    <property type="entry name" value="rve"/>
    <property type="match status" value="1"/>
</dbReference>
<reference evidence="3 5" key="1">
    <citation type="journal article" date="2019" name="Sci. Rep.">
        <title>Orb-weaving spider Araneus ventricosus genome elucidates the spidroin gene catalogue.</title>
        <authorList>
            <person name="Kono N."/>
            <person name="Nakamura H."/>
            <person name="Ohtoshi R."/>
            <person name="Moran D.A.P."/>
            <person name="Shinohara A."/>
            <person name="Yoshida Y."/>
            <person name="Fujiwara M."/>
            <person name="Mori M."/>
            <person name="Tomita M."/>
            <person name="Arakawa K."/>
        </authorList>
    </citation>
    <scope>NUCLEOTIDE SEQUENCE [LARGE SCALE GENOMIC DNA]</scope>
</reference>
<dbReference type="Proteomes" id="UP000499080">
    <property type="component" value="Unassembled WGS sequence"/>
</dbReference>
<dbReference type="GO" id="GO:0008233">
    <property type="term" value="F:peptidase activity"/>
    <property type="evidence" value="ECO:0007669"/>
    <property type="project" value="UniProtKB-KW"/>
</dbReference>
<dbReference type="GO" id="GO:0015074">
    <property type="term" value="P:DNA integration"/>
    <property type="evidence" value="ECO:0007669"/>
    <property type="project" value="InterPro"/>
</dbReference>
<dbReference type="Pfam" id="PF25597">
    <property type="entry name" value="SH3_retrovirus"/>
    <property type="match status" value="1"/>
</dbReference>
<dbReference type="EMBL" id="BGPR01110680">
    <property type="protein sequence ID" value="GBM89789.1"/>
    <property type="molecule type" value="Genomic_DNA"/>
</dbReference>
<name>A0A4Y2JK05_ARAVE</name>
<evidence type="ECO:0000256" key="1">
    <source>
        <dbReference type="ARBA" id="ARBA00022670"/>
    </source>
</evidence>
<dbReference type="Gene3D" id="3.30.420.10">
    <property type="entry name" value="Ribonuclease H-like superfamily/Ribonuclease H"/>
    <property type="match status" value="1"/>
</dbReference>
<proteinExistence type="predicted"/>
<accession>A0A4Y2JK05</accession>
<dbReference type="AlphaFoldDB" id="A0A4Y2JK05"/>
<dbReference type="EMBL" id="BGPR01110684">
    <property type="protein sequence ID" value="GBM89800.1"/>
    <property type="molecule type" value="Genomic_DNA"/>
</dbReference>
<evidence type="ECO:0000259" key="2">
    <source>
        <dbReference type="PROSITE" id="PS50994"/>
    </source>
</evidence>
<organism evidence="3 5">
    <name type="scientific">Araneus ventricosus</name>
    <name type="common">Orbweaver spider</name>
    <name type="synonym">Epeira ventricosa</name>
    <dbReference type="NCBI Taxonomy" id="182803"/>
    <lineage>
        <taxon>Eukaryota</taxon>
        <taxon>Metazoa</taxon>
        <taxon>Ecdysozoa</taxon>
        <taxon>Arthropoda</taxon>
        <taxon>Chelicerata</taxon>
        <taxon>Arachnida</taxon>
        <taxon>Araneae</taxon>
        <taxon>Araneomorphae</taxon>
        <taxon>Entelegynae</taxon>
        <taxon>Araneoidea</taxon>
        <taxon>Araneidae</taxon>
        <taxon>Araneus</taxon>
    </lineage>
</organism>
<dbReference type="GO" id="GO:0006508">
    <property type="term" value="P:proteolysis"/>
    <property type="evidence" value="ECO:0007669"/>
    <property type="project" value="UniProtKB-KW"/>
</dbReference>
<evidence type="ECO:0000313" key="3">
    <source>
        <dbReference type="EMBL" id="GBM89789.1"/>
    </source>
</evidence>
<sequence length="563" mass="64354">MQMTLAVGEKESPVEGKGIIHFLVKDKDGKFSDIILKDVLYNPNLRRNLLSGGKLERLGINFVGSKGKIHVYDKNWNELFYALRKSDLYFLKPSKYITMSKVKNESVNLLANQVEKVNTSDLWHERFCHINNDYVLNTSKNNSVKGLPKLFGLTEDCISCKPAKSRRVSFKSMGQIRSKRPLELLHMDLCGPLPVLCQGGNIYFFMIVEDFSRKVTVFPIRNKSDAFQTFIRFQKRAERFLNRKVISVRTDGGLEFCNQEFEKFLEKLGIRHEKTNPYSPEMNGVAESFNLTALDGVKALLKSSGMSQKFWAEALLCFTYAWNRACHKNKKTPFELYSGRKPSVSHLKKFGCIAYVGVPKQTRKKLDMRAKLGIMCGYAQTTKGYRILLLEDQRVIETINVRNLLGSLAFIAGRTRPDIMYAVNLLSQFQSNPGIKHCQSLLKLLGYLQSTRNYILDLSKVNNLNLKWYSDSDFAANRDDRVSIGGYILFLDETPISWGTFKQRCVSLSTMEAEYVTLTEAAKELIWIKNVLNNECLNLNLKNCLLYCDNQAAISFSNSPFEN</sequence>
<comment type="caution">
    <text evidence="3">The sequence shown here is derived from an EMBL/GenBank/DDBJ whole genome shotgun (WGS) entry which is preliminary data.</text>
</comment>
<protein>
    <submittedName>
        <fullName evidence="3">Retrovirus-related Pol polyprotein from transposon TNT 1-94</fullName>
    </submittedName>
</protein>
<keyword evidence="5" id="KW-1185">Reference proteome</keyword>
<dbReference type="PANTHER" id="PTHR42648">
    <property type="entry name" value="TRANSPOSASE, PUTATIVE-RELATED"/>
    <property type="match status" value="1"/>
</dbReference>
<dbReference type="InterPro" id="IPR036397">
    <property type="entry name" value="RNaseH_sf"/>
</dbReference>
<dbReference type="InterPro" id="IPR054722">
    <property type="entry name" value="PolX-like_BBD"/>
</dbReference>